<reference evidence="3 4" key="2">
    <citation type="journal article" date="2013" name="Proc. Natl. Acad. Sci. U.S.A.">
        <title>Twelve previously unknown phage genera are ubiquitous in global oceans.</title>
        <authorList>
            <person name="Holmfeldt K."/>
            <person name="Solonenko N."/>
            <person name="Shah M."/>
            <person name="Corrier K."/>
            <person name="Riemann L."/>
            <person name="Verberkmoes N.C."/>
            <person name="Sullivan M.B."/>
        </authorList>
    </citation>
    <scope>NUCLEOTIDE SEQUENCE [LARGE SCALE GENOMIC DNA]</scope>
    <source>
        <strain evidence="3">PhiST</strain>
    </source>
</reference>
<dbReference type="GO" id="GO:0004180">
    <property type="term" value="F:carboxypeptidase activity"/>
    <property type="evidence" value="ECO:0007669"/>
    <property type="project" value="UniProtKB-KW"/>
</dbReference>
<name>M4SKA4_9CAUD</name>
<evidence type="ECO:0000313" key="3">
    <source>
        <dbReference type="EMBL" id="AGO47172.1"/>
    </source>
</evidence>
<evidence type="ECO:0000313" key="2">
    <source>
        <dbReference type="EMBL" id="AGH56772.1"/>
    </source>
</evidence>
<reference evidence="4" key="3">
    <citation type="submission" date="2013-03" db="EMBL/GenBank/DDBJ databases">
        <title>The Cellulophaga phages: a novel, diverse, and globally ubiquitous model system.</title>
        <authorList>
            <person name="Holmfeldt K."/>
            <person name="Solonenko N."/>
            <person name="Shah M."/>
            <person name="Corrier K."/>
            <person name="Riemann L."/>
            <person name="VerBerkmoes N.C."/>
            <person name="Sullivan M.B."/>
        </authorList>
    </citation>
    <scope>NUCLEOTIDE SEQUENCE [LARGE SCALE GENOMIC DNA]</scope>
</reference>
<dbReference type="CDD" id="cd14845">
    <property type="entry name" value="L-Ala-D-Glu_peptidase_like"/>
    <property type="match status" value="1"/>
</dbReference>
<reference evidence="2 5" key="1">
    <citation type="submission" date="2010-11" db="EMBL/GenBank/DDBJ databases">
        <title>The Genome Sequence of Cellulophaga phage phiST.</title>
        <authorList>
            <consortium name="The Broad Institute Genome Sequencing Platform"/>
            <person name="Henn M.R."/>
            <person name="Reimann L."/>
            <person name="Holmfelt K."/>
            <person name="Levin J."/>
            <person name="Malboeuf C."/>
            <person name="Casali M."/>
            <person name="Russ C."/>
            <person name="Lennon N."/>
            <person name="Chapman S.B."/>
            <person name="Erlich R."/>
            <person name="Young S.K."/>
            <person name="Yandava C."/>
            <person name="Zeng Q."/>
            <person name="Alvarado L."/>
            <person name="Anderson S."/>
            <person name="Berlin A."/>
            <person name="Chen Z."/>
            <person name="Freedman E."/>
            <person name="Gellesch M."/>
            <person name="Goldberg J."/>
            <person name="Green L."/>
            <person name="Griggs A."/>
            <person name="Gujja S."/>
            <person name="Heilman E.R."/>
            <person name="Heiman D."/>
            <person name="Hollinger A."/>
            <person name="Howarth C."/>
            <person name="Larson L."/>
            <person name="Mehta T."/>
            <person name="Pearson M."/>
            <person name="Roberts A."/>
            <person name="Ryan E."/>
            <person name="Saif S."/>
            <person name="Shea T."/>
            <person name="Shenoy N."/>
            <person name="Sisk P."/>
            <person name="Stolte C."/>
            <person name="Sykes S."/>
            <person name="White J."/>
            <person name="Haas B."/>
            <person name="Nusbaum C."/>
            <person name="Birren B."/>
        </authorList>
    </citation>
    <scope>NUCLEOTIDE SEQUENCE [LARGE SCALE GENOMIC DNA]</scope>
    <source>
        <strain evidence="2">PhiST</strain>
        <strain evidence="5">phiST</strain>
    </source>
</reference>
<keyword evidence="3" id="KW-0378">Hydrolase</keyword>
<keyword evidence="3" id="KW-0645">Protease</keyword>
<dbReference type="Gene3D" id="3.30.1380.10">
    <property type="match status" value="1"/>
</dbReference>
<dbReference type="OrthoDB" id="12686at10239"/>
<dbReference type="EMBL" id="KC821604">
    <property type="protein sequence ID" value="AGO47172.1"/>
    <property type="molecule type" value="Genomic_DNA"/>
</dbReference>
<dbReference type="EMBL" id="HQ634192">
    <property type="protein sequence ID" value="AGH56772.1"/>
    <property type="molecule type" value="Genomic_DNA"/>
</dbReference>
<dbReference type="Pfam" id="PF13539">
    <property type="entry name" value="Peptidase_M15_4"/>
    <property type="match status" value="1"/>
</dbReference>
<dbReference type="KEGG" id="vg:15009972"/>
<evidence type="ECO:0000313" key="4">
    <source>
        <dbReference type="Proteomes" id="UP000014729"/>
    </source>
</evidence>
<dbReference type="Proteomes" id="UP000014729">
    <property type="component" value="Segment"/>
</dbReference>
<sequence length="139" mass="16260">MTKFKLSKTSLNNIKDVRSDIIELVKRSLEKSEHDFGIPTDGGKRTAQQQNNLFHKRPKVTQLDGFKKKSYHQSGKAVDIFIYDEHGACWNCISKYKDVAKIMKAEFLLMKEEGKFKGENLEWGGDWTRFKDYPHFQIK</sequence>
<dbReference type="RefSeq" id="YP_007673455.1">
    <property type="nucleotide sequence ID" value="NC_020842.1"/>
</dbReference>
<accession>M4SKA4</accession>
<organism evidence="2 5">
    <name type="scientific">Cellulophaga phage phiST</name>
    <dbReference type="NCBI Taxonomy" id="756282"/>
    <lineage>
        <taxon>Viruses</taxon>
        <taxon>Duplodnaviria</taxon>
        <taxon>Heunggongvirae</taxon>
        <taxon>Uroviricota</taxon>
        <taxon>Caudoviricetes</taxon>
        <taxon>Cbastvirus</taxon>
        <taxon>Cbastvirus ST</taxon>
    </lineage>
</organism>
<evidence type="ECO:0000259" key="1">
    <source>
        <dbReference type="Pfam" id="PF13539"/>
    </source>
</evidence>
<keyword evidence="3" id="KW-0121">Carboxypeptidase</keyword>
<dbReference type="InterPro" id="IPR039561">
    <property type="entry name" value="Peptidase_M15C"/>
</dbReference>
<proteinExistence type="predicted"/>
<evidence type="ECO:0000313" key="5">
    <source>
        <dbReference type="Proteomes" id="UP000203074"/>
    </source>
</evidence>
<keyword evidence="5" id="KW-1185">Reference proteome</keyword>
<dbReference type="InterPro" id="IPR009045">
    <property type="entry name" value="Zn_M74/Hedgehog-like"/>
</dbReference>
<dbReference type="SUPFAM" id="SSF55166">
    <property type="entry name" value="Hedgehog/DD-peptidase"/>
    <property type="match status" value="1"/>
</dbReference>
<protein>
    <submittedName>
        <fullName evidence="3">D-alanyl-D-alanine carboxypeptidase</fullName>
    </submittedName>
</protein>
<dbReference type="Proteomes" id="UP000203074">
    <property type="component" value="Segment"/>
</dbReference>
<dbReference type="GeneID" id="15009972"/>
<feature type="domain" description="Peptidase M15C" evidence="1">
    <location>
        <begin position="67"/>
        <end position="138"/>
    </location>
</feature>
<gene>
    <name evidence="2" type="ORF">CGPG_00074</name>
    <name evidence="3" type="ORF">PhiST_gp033</name>
</gene>